<sequence>MDVMEIFGEVLKSTTRDEVDKFRQVTKHWNSWITALENALPLKSIPAISVDLDGRLFLTLEEFVETHPNAFTPCQRLIVPSRMAAHFRNSAVEVFEFNFSPHYRRVTEPFNEQKSLKVLRNLVDLTGRKLKARKFCYMYYSRHSESMRLMVEQDDRRLIAALPQYFELMTAVEVNF</sequence>
<dbReference type="AlphaFoldDB" id="A0AAD4N865"/>
<accession>A0AAD4N865</accession>
<reference evidence="1" key="1">
    <citation type="submission" date="2022-01" db="EMBL/GenBank/DDBJ databases">
        <title>Genome Sequence Resource for Two Populations of Ditylenchus destructor, the Migratory Endoparasitic Phytonematode.</title>
        <authorList>
            <person name="Zhang H."/>
            <person name="Lin R."/>
            <person name="Xie B."/>
        </authorList>
    </citation>
    <scope>NUCLEOTIDE SEQUENCE</scope>
    <source>
        <strain evidence="1">BazhouSP</strain>
    </source>
</reference>
<evidence type="ECO:0000313" key="2">
    <source>
        <dbReference type="Proteomes" id="UP001201812"/>
    </source>
</evidence>
<name>A0AAD4N865_9BILA</name>
<proteinExistence type="predicted"/>
<gene>
    <name evidence="1" type="ORF">DdX_08270</name>
</gene>
<evidence type="ECO:0000313" key="1">
    <source>
        <dbReference type="EMBL" id="KAI1714993.1"/>
    </source>
</evidence>
<keyword evidence="2" id="KW-1185">Reference proteome</keyword>
<organism evidence="1 2">
    <name type="scientific">Ditylenchus destructor</name>
    <dbReference type="NCBI Taxonomy" id="166010"/>
    <lineage>
        <taxon>Eukaryota</taxon>
        <taxon>Metazoa</taxon>
        <taxon>Ecdysozoa</taxon>
        <taxon>Nematoda</taxon>
        <taxon>Chromadorea</taxon>
        <taxon>Rhabditida</taxon>
        <taxon>Tylenchina</taxon>
        <taxon>Tylenchomorpha</taxon>
        <taxon>Sphaerularioidea</taxon>
        <taxon>Anguinidae</taxon>
        <taxon>Anguininae</taxon>
        <taxon>Ditylenchus</taxon>
    </lineage>
</organism>
<comment type="caution">
    <text evidence="1">The sequence shown here is derived from an EMBL/GenBank/DDBJ whole genome shotgun (WGS) entry which is preliminary data.</text>
</comment>
<dbReference type="Proteomes" id="UP001201812">
    <property type="component" value="Unassembled WGS sequence"/>
</dbReference>
<protein>
    <submittedName>
        <fullName evidence="1">Uncharacterized protein</fullName>
    </submittedName>
</protein>
<dbReference type="EMBL" id="JAKKPZ010000012">
    <property type="protein sequence ID" value="KAI1714993.1"/>
    <property type="molecule type" value="Genomic_DNA"/>
</dbReference>